<dbReference type="InterPro" id="IPR011004">
    <property type="entry name" value="Trimer_LpxA-like_sf"/>
</dbReference>
<dbReference type="EMBL" id="AGNL01039278">
    <property type="protein sequence ID" value="EJK52766.1"/>
    <property type="molecule type" value="Genomic_DNA"/>
</dbReference>
<gene>
    <name evidence="6" type="ORF">THAOC_27928</name>
</gene>
<organism evidence="6 7">
    <name type="scientific">Thalassiosira oceanica</name>
    <name type="common">Marine diatom</name>
    <dbReference type="NCBI Taxonomy" id="159749"/>
    <lineage>
        <taxon>Eukaryota</taxon>
        <taxon>Sar</taxon>
        <taxon>Stramenopiles</taxon>
        <taxon>Ochrophyta</taxon>
        <taxon>Bacillariophyta</taxon>
        <taxon>Coscinodiscophyceae</taxon>
        <taxon>Thalassiosirophycidae</taxon>
        <taxon>Thalassiosirales</taxon>
        <taxon>Thalassiosiraceae</taxon>
        <taxon>Thalassiosira</taxon>
    </lineage>
</organism>
<dbReference type="OrthoDB" id="417208at2759"/>
<comment type="subcellular location">
    <subcellularLocation>
        <location evidence="1">Cytoplasm</location>
        <location evidence="1">Cytoskeleton</location>
    </subcellularLocation>
</comment>
<name>K0RVC3_THAOC</name>
<evidence type="ECO:0000256" key="2">
    <source>
        <dbReference type="ARBA" id="ARBA00022490"/>
    </source>
</evidence>
<evidence type="ECO:0000313" key="7">
    <source>
        <dbReference type="Proteomes" id="UP000266841"/>
    </source>
</evidence>
<feature type="non-terminal residue" evidence="6">
    <location>
        <position position="1"/>
    </location>
</feature>
<keyword evidence="7" id="KW-1185">Reference proteome</keyword>
<protein>
    <recommendedName>
        <fullName evidence="5">Dynactin subunit 5</fullName>
    </recommendedName>
</protein>
<dbReference type="SUPFAM" id="SSF51161">
    <property type="entry name" value="Trimeric LpxA-like enzymes"/>
    <property type="match status" value="1"/>
</dbReference>
<reference evidence="6 7" key="1">
    <citation type="journal article" date="2012" name="Genome Biol.">
        <title>Genome and low-iron response of an oceanic diatom adapted to chronic iron limitation.</title>
        <authorList>
            <person name="Lommer M."/>
            <person name="Specht M."/>
            <person name="Roy A.S."/>
            <person name="Kraemer L."/>
            <person name="Andreson R."/>
            <person name="Gutowska M.A."/>
            <person name="Wolf J."/>
            <person name="Bergner S.V."/>
            <person name="Schilhabel M.B."/>
            <person name="Klostermeier U.C."/>
            <person name="Beiko R.G."/>
            <person name="Rosenstiel P."/>
            <person name="Hippler M."/>
            <person name="Laroche J."/>
        </authorList>
    </citation>
    <scope>NUCLEOTIDE SEQUENCE [LARGE SCALE GENOMIC DNA]</scope>
    <source>
        <strain evidence="6 7">CCMP1005</strain>
    </source>
</reference>
<dbReference type="AlphaFoldDB" id="K0RVC3"/>
<evidence type="ECO:0000313" key="6">
    <source>
        <dbReference type="EMBL" id="EJK52766.1"/>
    </source>
</evidence>
<evidence type="ECO:0000256" key="5">
    <source>
        <dbReference type="ARBA" id="ARBA00034865"/>
    </source>
</evidence>
<evidence type="ECO:0000256" key="4">
    <source>
        <dbReference type="ARBA" id="ARBA00034706"/>
    </source>
</evidence>
<evidence type="ECO:0000256" key="1">
    <source>
        <dbReference type="ARBA" id="ARBA00004245"/>
    </source>
</evidence>
<comment type="similarity">
    <text evidence="4">Belongs to the dynactin subunits 5/6 family. Dynactin subunit 5 subfamily.</text>
</comment>
<sequence>SKFNDSALADALIDIVFERNSGSGDWEGRYCVPGPPLLLAESIIYTLLACWTSGENRRGRGTRCGSVYRLYYSAIDGAEMASRTDEPTSKSKKDYICTTTQTYVSREADVRDATSLNSRGKSVILAKSTIHSDYGNIVVIGRYCHIGEGAELIPTVIPRSNDPLLENVRSQDSTEALKPTESEKALPLVIGSHTRIDANTRVQSVSIGSCVRIGSNCKLAPRTKIYDCCIIEDFTELPPDMVVPPFSRVRGSPGRIVGTLPETTGSEFVDSCVQSYEKFVRELE</sequence>
<dbReference type="Pfam" id="PF21711">
    <property type="entry name" value="DCTN5"/>
    <property type="match status" value="1"/>
</dbReference>
<dbReference type="PANTHER" id="PTHR46126:SF1">
    <property type="entry name" value="DYNACTIN SUBUNIT 5"/>
    <property type="match status" value="1"/>
</dbReference>
<dbReference type="eggNOG" id="KOG3121">
    <property type="taxonomic scope" value="Eukaryota"/>
</dbReference>
<dbReference type="PANTHER" id="PTHR46126">
    <property type="entry name" value="DYNACTIN SUBUNIT 5"/>
    <property type="match status" value="1"/>
</dbReference>
<accession>K0RVC3</accession>
<dbReference type="GO" id="GO:0005869">
    <property type="term" value="C:dynactin complex"/>
    <property type="evidence" value="ECO:0007669"/>
    <property type="project" value="TreeGrafter"/>
</dbReference>
<comment type="caution">
    <text evidence="6">The sequence shown here is derived from an EMBL/GenBank/DDBJ whole genome shotgun (WGS) entry which is preliminary data.</text>
</comment>
<proteinExistence type="inferred from homology"/>
<dbReference type="InterPro" id="IPR047125">
    <property type="entry name" value="DCTN5"/>
</dbReference>
<keyword evidence="2" id="KW-0963">Cytoplasm</keyword>
<evidence type="ECO:0000256" key="3">
    <source>
        <dbReference type="ARBA" id="ARBA00023212"/>
    </source>
</evidence>
<keyword evidence="3" id="KW-0206">Cytoskeleton</keyword>
<dbReference type="Proteomes" id="UP000266841">
    <property type="component" value="Unassembled WGS sequence"/>
</dbReference>
<dbReference type="Gene3D" id="2.160.10.10">
    <property type="entry name" value="Hexapeptide repeat proteins"/>
    <property type="match status" value="1"/>
</dbReference>